<reference evidence="1" key="1">
    <citation type="submission" date="2016-07" db="EMBL/GenBank/DDBJ databases">
        <authorList>
            <person name="Bretaudeau A."/>
        </authorList>
    </citation>
    <scope>NUCLEOTIDE SEQUENCE</scope>
    <source>
        <strain evidence="1">Rice</strain>
        <tissue evidence="1">Whole body</tissue>
    </source>
</reference>
<dbReference type="AlphaFoldDB" id="A0A2H1WE46"/>
<protein>
    <submittedName>
        <fullName evidence="1">SFRICE_009734</fullName>
    </submittedName>
</protein>
<name>A0A2H1WE46_SPOFR</name>
<sequence>MGPKRGLKLVESDHLMISNRRRPWTLETPKALQQHCRPFGDNWASGHLNHTTQALFHIVVLHHQQCLYSMRADDVKQNAYGLCDAYDAGLWTLTLSHRCLSNLRGENHLITSSTLGDARGSVRLLLNKNHPVPTSALRAGCPGGIAMTAGTPAPYPRRYHRYYGITLAGGDVPPMRARRIR</sequence>
<evidence type="ECO:0000313" key="1">
    <source>
        <dbReference type="EMBL" id="SOQ51297.1"/>
    </source>
</evidence>
<organism evidence="1">
    <name type="scientific">Spodoptera frugiperda</name>
    <name type="common">Fall armyworm</name>
    <dbReference type="NCBI Taxonomy" id="7108"/>
    <lineage>
        <taxon>Eukaryota</taxon>
        <taxon>Metazoa</taxon>
        <taxon>Ecdysozoa</taxon>
        <taxon>Arthropoda</taxon>
        <taxon>Hexapoda</taxon>
        <taxon>Insecta</taxon>
        <taxon>Pterygota</taxon>
        <taxon>Neoptera</taxon>
        <taxon>Endopterygota</taxon>
        <taxon>Lepidoptera</taxon>
        <taxon>Glossata</taxon>
        <taxon>Ditrysia</taxon>
        <taxon>Noctuoidea</taxon>
        <taxon>Noctuidae</taxon>
        <taxon>Amphipyrinae</taxon>
        <taxon>Spodoptera</taxon>
    </lineage>
</organism>
<proteinExistence type="predicted"/>
<accession>A0A2H1WE46</accession>
<dbReference type="EMBL" id="ODYU01008031">
    <property type="protein sequence ID" value="SOQ51297.1"/>
    <property type="molecule type" value="Genomic_DNA"/>
</dbReference>
<gene>
    <name evidence="1" type="ORF">SFRICE_009734</name>
</gene>